<dbReference type="KEGG" id="cmic:caldi_27420"/>
<evidence type="ECO:0000256" key="3">
    <source>
        <dbReference type="ARBA" id="ARBA00022741"/>
    </source>
</evidence>
<evidence type="ECO:0000256" key="5">
    <source>
        <dbReference type="ARBA" id="ARBA00022917"/>
    </source>
</evidence>
<dbReference type="GO" id="GO:0006420">
    <property type="term" value="P:arginyl-tRNA aminoacylation"/>
    <property type="evidence" value="ECO:0007669"/>
    <property type="project" value="UniProtKB-UniRule"/>
</dbReference>
<dbReference type="SMART" id="SM00836">
    <property type="entry name" value="DALR_1"/>
    <property type="match status" value="1"/>
</dbReference>
<comment type="subcellular location">
    <subcellularLocation>
        <location evidence="8">Cytoplasm</location>
    </subcellularLocation>
</comment>
<keyword evidence="6 8" id="KW-0030">Aminoacyl-tRNA synthetase</keyword>
<evidence type="ECO:0000256" key="9">
    <source>
        <dbReference type="RuleBase" id="RU363038"/>
    </source>
</evidence>
<evidence type="ECO:0000256" key="8">
    <source>
        <dbReference type="HAMAP-Rule" id="MF_00123"/>
    </source>
</evidence>
<comment type="subunit">
    <text evidence="8">Monomer.</text>
</comment>
<dbReference type="InterPro" id="IPR009080">
    <property type="entry name" value="tRNAsynth_Ia_anticodon-bd"/>
</dbReference>
<sequence>MIRSLLAGHVRTAAAAVLADAGQPWPDGLAVQVEQPARPEHGDYATNVAMALARTLRRPPMQIAGAIRDRLGEVPLVARAEIAPPGFLNFFLDWGAWARRGTRYTPPAERAATKIVVEHTSVNPNKAAHIGHLRNACIGDTLARLLRRVGYKVEVHNYIDDLGNQVADTVVGLLHVPVHGDHHRFGDFCWDVYARVNQAYRDDHSLAARRTEVLRALEEGGNNTAWLGRLVAERIVREHLEDMAEFGITYDLLVWEGDIVRQGFWAAAFDLLRRSPLFVKEETGKYAGCWVLKQPAEVGAGSGGPAGTAGAAGAGTGADAGAAQAGAAAADGEAAEAYNPDKVLVRSNGVLTYTAKDIAYHLWKFGLLGRDFRYRQFGRGLWTSAAEGVSRPFGRAHRVVNVIDRRQEYPQSMVRLALETLGFTDAARGLHHVGYGVVSLSPATAARLGVDVSDGRSSYPMSGRQGIGIKITDLLEQMEETIDRERTRKAGASSRAIAAGAVRYFLLRFHLMTEIVFDIEQALDIRGNTGPYVMYAHARAASILRKAGGAPASPPDAFPPELTEPERLLLRQLADWPDTLEQSARDLNPTPITGYAYQLATLFNQFYESTPVLKAEEPERTFRLWLVDASRHILADVLDVLGLPAPTRM</sequence>
<comment type="similarity">
    <text evidence="1 8 9">Belongs to the class-I aminoacyl-tRNA synthetase family.</text>
</comment>
<dbReference type="Pfam" id="PF03485">
    <property type="entry name" value="Arg_tRNA_synt_N"/>
    <property type="match status" value="1"/>
</dbReference>
<dbReference type="SMART" id="SM01016">
    <property type="entry name" value="Arg_tRNA_synt_N"/>
    <property type="match status" value="1"/>
</dbReference>
<gene>
    <name evidence="8" type="primary">argS</name>
    <name evidence="12" type="ORF">caldi_27420</name>
</gene>
<dbReference type="PANTHER" id="PTHR11956">
    <property type="entry name" value="ARGINYL-TRNA SYNTHETASE"/>
    <property type="match status" value="1"/>
</dbReference>
<proteinExistence type="inferred from homology"/>
<dbReference type="GO" id="GO:0005524">
    <property type="term" value="F:ATP binding"/>
    <property type="evidence" value="ECO:0007669"/>
    <property type="project" value="UniProtKB-UniRule"/>
</dbReference>
<dbReference type="InterPro" id="IPR036695">
    <property type="entry name" value="Arg-tRNA-synth_N_sf"/>
</dbReference>
<dbReference type="GO" id="GO:0005737">
    <property type="term" value="C:cytoplasm"/>
    <property type="evidence" value="ECO:0007669"/>
    <property type="project" value="UniProtKB-SubCell"/>
</dbReference>
<dbReference type="CDD" id="cd07956">
    <property type="entry name" value="Anticodon_Ia_Arg"/>
    <property type="match status" value="1"/>
</dbReference>
<evidence type="ECO:0000256" key="2">
    <source>
        <dbReference type="ARBA" id="ARBA00022598"/>
    </source>
</evidence>
<dbReference type="Gene3D" id="1.10.730.10">
    <property type="entry name" value="Isoleucyl-tRNA Synthetase, Domain 1"/>
    <property type="match status" value="1"/>
</dbReference>
<keyword evidence="8" id="KW-0963">Cytoplasm</keyword>
<evidence type="ECO:0000256" key="7">
    <source>
        <dbReference type="ARBA" id="ARBA00049339"/>
    </source>
</evidence>
<evidence type="ECO:0000259" key="10">
    <source>
        <dbReference type="SMART" id="SM00836"/>
    </source>
</evidence>
<dbReference type="PRINTS" id="PR01038">
    <property type="entry name" value="TRNASYNTHARG"/>
</dbReference>
<dbReference type="InterPro" id="IPR005148">
    <property type="entry name" value="Arg-tRNA-synth_N"/>
</dbReference>
<dbReference type="Gene3D" id="3.40.50.620">
    <property type="entry name" value="HUPs"/>
    <property type="match status" value="2"/>
</dbReference>
<dbReference type="InterPro" id="IPR014729">
    <property type="entry name" value="Rossmann-like_a/b/a_fold"/>
</dbReference>
<keyword evidence="3 8" id="KW-0547">Nucleotide-binding</keyword>
<dbReference type="HAMAP" id="MF_00123">
    <property type="entry name" value="Arg_tRNA_synth"/>
    <property type="match status" value="1"/>
</dbReference>
<dbReference type="EC" id="6.1.1.19" evidence="8"/>
<evidence type="ECO:0000256" key="1">
    <source>
        <dbReference type="ARBA" id="ARBA00005594"/>
    </source>
</evidence>
<evidence type="ECO:0000256" key="6">
    <source>
        <dbReference type="ARBA" id="ARBA00023146"/>
    </source>
</evidence>
<accession>A0AA35CLZ3</accession>
<evidence type="ECO:0000259" key="11">
    <source>
        <dbReference type="SMART" id="SM01016"/>
    </source>
</evidence>
<name>A0AA35CLZ3_9FIRM</name>
<feature type="domain" description="Arginyl tRNA synthetase N-terminal" evidence="11">
    <location>
        <begin position="4"/>
        <end position="92"/>
    </location>
</feature>
<dbReference type="Pfam" id="PF05746">
    <property type="entry name" value="DALR_1"/>
    <property type="match status" value="1"/>
</dbReference>
<evidence type="ECO:0000313" key="12">
    <source>
        <dbReference type="EMBL" id="BDG61652.1"/>
    </source>
</evidence>
<keyword evidence="2 8" id="KW-0436">Ligase</keyword>
<dbReference type="RefSeq" id="WP_264842286.1">
    <property type="nucleotide sequence ID" value="NZ_AP025628.1"/>
</dbReference>
<dbReference type="GO" id="GO:0004814">
    <property type="term" value="F:arginine-tRNA ligase activity"/>
    <property type="evidence" value="ECO:0007669"/>
    <property type="project" value="UniProtKB-UniRule"/>
</dbReference>
<reference evidence="12" key="1">
    <citation type="submission" date="2022-03" db="EMBL/GenBank/DDBJ databases">
        <title>Complete genome sequence of Caldinitratiruptor microaerophilus.</title>
        <authorList>
            <person name="Mukaiyama R."/>
            <person name="Nishiyama T."/>
            <person name="Ueda K."/>
        </authorList>
    </citation>
    <scope>NUCLEOTIDE SEQUENCE</scope>
    <source>
        <strain evidence="12">JCM 16183</strain>
    </source>
</reference>
<keyword evidence="4 8" id="KW-0067">ATP-binding</keyword>
<dbReference type="SUPFAM" id="SSF52374">
    <property type="entry name" value="Nucleotidylyl transferase"/>
    <property type="match status" value="1"/>
</dbReference>
<dbReference type="FunFam" id="1.10.730.10:FF:000006">
    <property type="entry name" value="Arginyl-tRNA synthetase 2, mitochondrial"/>
    <property type="match status" value="1"/>
</dbReference>
<organism evidence="12 13">
    <name type="scientific">Caldinitratiruptor microaerophilus</name>
    <dbReference type="NCBI Taxonomy" id="671077"/>
    <lineage>
        <taxon>Bacteria</taxon>
        <taxon>Bacillati</taxon>
        <taxon>Bacillota</taxon>
        <taxon>Clostridia</taxon>
        <taxon>Eubacteriales</taxon>
        <taxon>Symbiobacteriaceae</taxon>
        <taxon>Caldinitratiruptor</taxon>
    </lineage>
</organism>
<comment type="catalytic activity">
    <reaction evidence="7 8">
        <text>tRNA(Arg) + L-arginine + ATP = L-arginyl-tRNA(Arg) + AMP + diphosphate</text>
        <dbReference type="Rhea" id="RHEA:20301"/>
        <dbReference type="Rhea" id="RHEA-COMP:9658"/>
        <dbReference type="Rhea" id="RHEA-COMP:9673"/>
        <dbReference type="ChEBI" id="CHEBI:30616"/>
        <dbReference type="ChEBI" id="CHEBI:32682"/>
        <dbReference type="ChEBI" id="CHEBI:33019"/>
        <dbReference type="ChEBI" id="CHEBI:78442"/>
        <dbReference type="ChEBI" id="CHEBI:78513"/>
        <dbReference type="ChEBI" id="CHEBI:456215"/>
        <dbReference type="EC" id="6.1.1.19"/>
    </reaction>
</comment>
<dbReference type="InterPro" id="IPR001278">
    <property type="entry name" value="Arg-tRNA-ligase"/>
</dbReference>
<dbReference type="SUPFAM" id="SSF47323">
    <property type="entry name" value="Anticodon-binding domain of a subclass of class I aminoacyl-tRNA synthetases"/>
    <property type="match status" value="1"/>
</dbReference>
<dbReference type="InterPro" id="IPR035684">
    <property type="entry name" value="ArgRS_core"/>
</dbReference>
<keyword evidence="5 8" id="KW-0648">Protein biosynthesis</keyword>
<dbReference type="EMBL" id="AP025628">
    <property type="protein sequence ID" value="BDG61652.1"/>
    <property type="molecule type" value="Genomic_DNA"/>
</dbReference>
<dbReference type="AlphaFoldDB" id="A0AA35CLZ3"/>
<evidence type="ECO:0000313" key="13">
    <source>
        <dbReference type="Proteomes" id="UP001163687"/>
    </source>
</evidence>
<protein>
    <recommendedName>
        <fullName evidence="8">Arginine--tRNA ligase</fullName>
        <ecNumber evidence="8">6.1.1.19</ecNumber>
    </recommendedName>
    <alternativeName>
        <fullName evidence="8">Arginyl-tRNA synthetase</fullName>
        <shortName evidence="8">ArgRS</shortName>
    </alternativeName>
</protein>
<comment type="caution">
    <text evidence="8">Lacks conserved residue(s) required for the propagation of feature annotation.</text>
</comment>
<dbReference type="Proteomes" id="UP001163687">
    <property type="component" value="Chromosome"/>
</dbReference>
<dbReference type="Gene3D" id="3.30.1360.70">
    <property type="entry name" value="Arginyl tRNA synthetase N-terminal domain"/>
    <property type="match status" value="1"/>
</dbReference>
<dbReference type="InterPro" id="IPR008909">
    <property type="entry name" value="DALR_anticod-bd"/>
</dbReference>
<dbReference type="PANTHER" id="PTHR11956:SF5">
    <property type="entry name" value="ARGININE--TRNA LIGASE, CYTOPLASMIC"/>
    <property type="match status" value="1"/>
</dbReference>
<dbReference type="SUPFAM" id="SSF55190">
    <property type="entry name" value="Arginyl-tRNA synthetase (ArgRS), N-terminal 'additional' domain"/>
    <property type="match status" value="1"/>
</dbReference>
<evidence type="ECO:0000256" key="4">
    <source>
        <dbReference type="ARBA" id="ARBA00022840"/>
    </source>
</evidence>
<keyword evidence="13" id="KW-1185">Reference proteome</keyword>
<dbReference type="Pfam" id="PF00750">
    <property type="entry name" value="tRNA-synt_1d"/>
    <property type="match status" value="1"/>
</dbReference>
<feature type="domain" description="DALR anticodon binding" evidence="10">
    <location>
        <begin position="533"/>
        <end position="649"/>
    </location>
</feature>